<accession>A0A0C9W9D6</accession>
<dbReference type="HOGENOM" id="CLU_266480_0_0_1"/>
<feature type="region of interest" description="Disordered" evidence="1">
    <location>
        <begin position="304"/>
        <end position="507"/>
    </location>
</feature>
<name>A0A0C9W9D6_9AGAM</name>
<proteinExistence type="predicted"/>
<feature type="compositionally biased region" description="Polar residues" evidence="1">
    <location>
        <begin position="1063"/>
        <end position="1084"/>
    </location>
</feature>
<dbReference type="OrthoDB" id="2678415at2759"/>
<evidence type="ECO:0000313" key="3">
    <source>
        <dbReference type="Proteomes" id="UP000053820"/>
    </source>
</evidence>
<feature type="region of interest" description="Disordered" evidence="1">
    <location>
        <begin position="33"/>
        <end position="102"/>
    </location>
</feature>
<feature type="compositionally biased region" description="Polar residues" evidence="1">
    <location>
        <begin position="131"/>
        <end position="152"/>
    </location>
</feature>
<dbReference type="Proteomes" id="UP000053820">
    <property type="component" value="Unassembled WGS sequence"/>
</dbReference>
<feature type="compositionally biased region" description="Gly residues" evidence="1">
    <location>
        <begin position="658"/>
        <end position="669"/>
    </location>
</feature>
<protein>
    <submittedName>
        <fullName evidence="2">Uncharacterized protein</fullName>
    </submittedName>
</protein>
<sequence length="1219" mass="126812">MSMNDTFLRKAKISFRYLDQPRGIIGLGRKRASIPGSMLSPPIPSTSMHGSRPLRSSPLAGPGFSTLPSIISESSEDSHDEAFGESSNGHARSPSSSVASHALSATGSGYDTGYGSGNGSILAEGEASTSSFSLSVSGNGTASSQGHGNGQSYRPPPARLSKSAGAIPTLGFFRRTSTSGTLGNEASISAQPVPPPRARTRSHEHSRSASLPARSLVPPQESGIPQTYSPASSRPTSPASSSTHRSTKSSHQEGQNGKQSPSTARDPAENWLSSSPFGPAMTPRFSRLAMASPAVVMPLSAKEYRKQKAGGADGKGKEKGRPISTNHVSFADSTGRRASMPLLPRPSVLPPPEILRSETPTPSVSLPSADPSFPQPDPQRTSRSRSPPPPVPVRSEPKTRPPSPPSSNQHPSSPKHARTCLTTRRTPSPPLGAHTLSPKSSANTFFSFASSSSEDEVAFPANGMNSGTSGPAASLADSGEADAIPPARPRPRPRRRRSFPDRRSGGARLSLVDAMNRLSQEGSFNRLSVVSQTSAMNRLSVLSQASGNTLFYDFAEAELENEAGENQRASVLRTQSLEDLSSTLARTGIEVVERDADEDGKRGVRVVRISDNVEVSGPIPAPRRRKLTKSRPPPPPVRESVAPPTRGSTLLPWISRGLGEGKGTHGGRASGEVASPAKEHAGNSPSKPTGPTFANGGPSSLAPISEGHASLMDTAEVVPSSPKDIVSELPAPEADSTPPSAPPKRGRRFSFQFIPAPSFHRMKRDKSKTVPDPSTSLSKLGSEEGKKGKTKGKKGVESGFGTDSTGTGTLTPGSQSTLVPASTPSAVSASSLHTPSMPSIPSLRESASAVPTPKPMILGQGAPNDLAFSHSFSTIGGDSTPSLTTSGSTTASSSLPSFVRLPTDAFVRKPSQLKECFTDTSEDDVDGATGTHICPGHYRDRIELLADAVGSGILNPRPPSRPVSSSSTATTATYTSYVSFSTVPPASTPSSSSTPSVSEQESQSVLRHPFDEMHPCAMCGHPMPVAKATGGEQDSLHPMFTVPLVTITASSASQVNLPLTTVSPARSSASQPTAKTPGRGTSSAVFIPAPAPNQRPSTKNSNRHSTSPLSNKVSSTPAKSAAHPVAVVTPANAFHSPSPSPSPRLRRPRPQTAPAGTGDAALKFAEAMRVRELVAGSAGAGTDTKLDQGVVELKAERVVKSGAGESKLKAVLRGWLGRA</sequence>
<feature type="region of interest" description="Disordered" evidence="1">
    <location>
        <begin position="1063"/>
        <end position="1158"/>
    </location>
</feature>
<feature type="compositionally biased region" description="Low complexity" evidence="1">
    <location>
        <begin position="440"/>
        <end position="452"/>
    </location>
</feature>
<feature type="compositionally biased region" description="Low complexity" evidence="1">
    <location>
        <begin position="229"/>
        <end position="244"/>
    </location>
</feature>
<feature type="compositionally biased region" description="Pro residues" evidence="1">
    <location>
        <begin position="343"/>
        <end position="353"/>
    </location>
</feature>
<feature type="compositionally biased region" description="Low complexity" evidence="1">
    <location>
        <begin position="879"/>
        <end position="895"/>
    </location>
</feature>
<feature type="compositionally biased region" description="Low complexity" evidence="1">
    <location>
        <begin position="91"/>
        <end position="102"/>
    </location>
</feature>
<feature type="region of interest" description="Disordered" evidence="1">
    <location>
        <begin position="131"/>
        <end position="283"/>
    </location>
</feature>
<feature type="compositionally biased region" description="Low complexity" evidence="1">
    <location>
        <begin position="797"/>
        <end position="831"/>
    </location>
</feature>
<dbReference type="EMBL" id="KN839879">
    <property type="protein sequence ID" value="KIJ59861.1"/>
    <property type="molecule type" value="Genomic_DNA"/>
</dbReference>
<feature type="compositionally biased region" description="Polar residues" evidence="1">
    <location>
        <begin position="1094"/>
        <end position="1118"/>
    </location>
</feature>
<dbReference type="AlphaFoldDB" id="A0A0C9W9D6"/>
<gene>
    <name evidence="2" type="ORF">HYDPIDRAFT_170560</name>
</gene>
<feature type="compositionally biased region" description="Polar residues" evidence="1">
    <location>
        <begin position="252"/>
        <end position="263"/>
    </location>
</feature>
<feature type="compositionally biased region" description="Polar residues" evidence="1">
    <location>
        <begin position="323"/>
        <end position="332"/>
    </location>
</feature>
<keyword evidence="3" id="KW-1185">Reference proteome</keyword>
<evidence type="ECO:0000313" key="2">
    <source>
        <dbReference type="EMBL" id="KIJ59861.1"/>
    </source>
</evidence>
<evidence type="ECO:0000256" key="1">
    <source>
        <dbReference type="SAM" id="MobiDB-lite"/>
    </source>
</evidence>
<feature type="region of interest" description="Disordered" evidence="1">
    <location>
        <begin position="982"/>
        <end position="1005"/>
    </location>
</feature>
<reference evidence="2 3" key="1">
    <citation type="submission" date="2014-04" db="EMBL/GenBank/DDBJ databases">
        <title>Evolutionary Origins and Diversification of the Mycorrhizal Mutualists.</title>
        <authorList>
            <consortium name="DOE Joint Genome Institute"/>
            <consortium name="Mycorrhizal Genomics Consortium"/>
            <person name="Kohler A."/>
            <person name="Kuo A."/>
            <person name="Nagy L.G."/>
            <person name="Floudas D."/>
            <person name="Copeland A."/>
            <person name="Barry K.W."/>
            <person name="Cichocki N."/>
            <person name="Veneault-Fourrey C."/>
            <person name="LaButti K."/>
            <person name="Lindquist E.A."/>
            <person name="Lipzen A."/>
            <person name="Lundell T."/>
            <person name="Morin E."/>
            <person name="Murat C."/>
            <person name="Riley R."/>
            <person name="Ohm R."/>
            <person name="Sun H."/>
            <person name="Tunlid A."/>
            <person name="Henrissat B."/>
            <person name="Grigoriev I.V."/>
            <person name="Hibbett D.S."/>
            <person name="Martin F."/>
        </authorList>
    </citation>
    <scope>NUCLEOTIDE SEQUENCE [LARGE SCALE GENOMIC DNA]</scope>
    <source>
        <strain evidence="2 3">MD-312</strain>
    </source>
</reference>
<organism evidence="2 3">
    <name type="scientific">Hydnomerulius pinastri MD-312</name>
    <dbReference type="NCBI Taxonomy" id="994086"/>
    <lineage>
        <taxon>Eukaryota</taxon>
        <taxon>Fungi</taxon>
        <taxon>Dikarya</taxon>
        <taxon>Basidiomycota</taxon>
        <taxon>Agaricomycotina</taxon>
        <taxon>Agaricomycetes</taxon>
        <taxon>Agaricomycetidae</taxon>
        <taxon>Boletales</taxon>
        <taxon>Boletales incertae sedis</taxon>
        <taxon>Leucogyrophana</taxon>
    </lineage>
</organism>
<feature type="compositionally biased region" description="Polar residues" evidence="1">
    <location>
        <begin position="175"/>
        <end position="190"/>
    </location>
</feature>
<feature type="region of interest" description="Disordered" evidence="1">
    <location>
        <begin position="615"/>
        <end position="895"/>
    </location>
</feature>